<name>A0A1I3D878_9PLAN</name>
<dbReference type="PANTHER" id="PTHR30565">
    <property type="entry name" value="PROTEIN YCIF"/>
    <property type="match status" value="1"/>
</dbReference>
<keyword evidence="3" id="KW-1185">Reference proteome</keyword>
<dbReference type="Gene3D" id="1.20.1260.10">
    <property type="match status" value="1"/>
</dbReference>
<sequence length="170" mass="18586">MSLQSLGDAFLDELRDVLSAEKQLLKALPKMAKAASSEDLRSALEQHLEETKGQVERLEQVFESLDQKPRAKKCDAMAGILEEGASILEEDATPEVLDALIIAAAQKVEHYEIATYGTLCAWAEALEYKPALKLLKATMAEEETADKNLSILSETINELALAPAEVEADE</sequence>
<evidence type="ECO:0000313" key="3">
    <source>
        <dbReference type="Proteomes" id="UP000199518"/>
    </source>
</evidence>
<evidence type="ECO:0000313" key="2">
    <source>
        <dbReference type="EMBL" id="SFH82915.1"/>
    </source>
</evidence>
<dbReference type="InterPro" id="IPR009078">
    <property type="entry name" value="Ferritin-like_SF"/>
</dbReference>
<dbReference type="AlphaFoldDB" id="A0A1I3D878"/>
<dbReference type="Pfam" id="PF05974">
    <property type="entry name" value="DUF892"/>
    <property type="match status" value="1"/>
</dbReference>
<dbReference type="OrthoDB" id="9795056at2"/>
<accession>A0A1I3D878</accession>
<dbReference type="Proteomes" id="UP000199518">
    <property type="component" value="Unassembled WGS sequence"/>
</dbReference>
<dbReference type="InterPro" id="IPR010287">
    <property type="entry name" value="DUF892_YciF-like"/>
</dbReference>
<gene>
    <name evidence="2" type="ORF">SAMN05421753_103132</name>
</gene>
<dbReference type="InterPro" id="IPR012347">
    <property type="entry name" value="Ferritin-like"/>
</dbReference>
<keyword evidence="1" id="KW-0175">Coiled coil</keyword>
<dbReference type="EMBL" id="FOQD01000003">
    <property type="protein sequence ID" value="SFH82915.1"/>
    <property type="molecule type" value="Genomic_DNA"/>
</dbReference>
<protein>
    <submittedName>
        <fullName evidence="2">Ferritin-like metal-binding protein YciE</fullName>
    </submittedName>
</protein>
<evidence type="ECO:0000256" key="1">
    <source>
        <dbReference type="SAM" id="Coils"/>
    </source>
</evidence>
<feature type="coiled-coil region" evidence="1">
    <location>
        <begin position="41"/>
        <end position="68"/>
    </location>
</feature>
<reference evidence="3" key="1">
    <citation type="submission" date="2016-10" db="EMBL/GenBank/DDBJ databases">
        <authorList>
            <person name="Varghese N."/>
            <person name="Submissions S."/>
        </authorList>
    </citation>
    <scope>NUCLEOTIDE SEQUENCE [LARGE SCALE GENOMIC DNA]</scope>
    <source>
        <strain evidence="3">DSM 26348</strain>
    </source>
</reference>
<proteinExistence type="predicted"/>
<dbReference type="CDD" id="cd07909">
    <property type="entry name" value="YciF"/>
    <property type="match status" value="1"/>
</dbReference>
<dbReference type="PANTHER" id="PTHR30565:SF9">
    <property type="entry name" value="PROTEIN YCIF"/>
    <property type="match status" value="1"/>
</dbReference>
<dbReference type="SUPFAM" id="SSF47240">
    <property type="entry name" value="Ferritin-like"/>
    <property type="match status" value="1"/>
</dbReference>
<organism evidence="2 3">
    <name type="scientific">Planctomicrobium piriforme</name>
    <dbReference type="NCBI Taxonomy" id="1576369"/>
    <lineage>
        <taxon>Bacteria</taxon>
        <taxon>Pseudomonadati</taxon>
        <taxon>Planctomycetota</taxon>
        <taxon>Planctomycetia</taxon>
        <taxon>Planctomycetales</taxon>
        <taxon>Planctomycetaceae</taxon>
        <taxon>Planctomicrobium</taxon>
    </lineage>
</organism>
<dbReference type="InterPro" id="IPR047114">
    <property type="entry name" value="YciF"/>
</dbReference>
<dbReference type="RefSeq" id="WP_092048152.1">
    <property type="nucleotide sequence ID" value="NZ_FOQD01000003.1"/>
</dbReference>
<dbReference type="STRING" id="1576369.SAMN05421753_103132"/>